<feature type="region of interest" description="Disordered" evidence="2">
    <location>
        <begin position="314"/>
        <end position="351"/>
    </location>
</feature>
<accession>A0A6J8DNG7</accession>
<name>A0A6J8DNG7_MYTCO</name>
<evidence type="ECO:0000259" key="3">
    <source>
        <dbReference type="PROSITE" id="PS50174"/>
    </source>
</evidence>
<evidence type="ECO:0000313" key="5">
    <source>
        <dbReference type="Proteomes" id="UP000507470"/>
    </source>
</evidence>
<dbReference type="SMART" id="SM00443">
    <property type="entry name" value="G_patch"/>
    <property type="match status" value="1"/>
</dbReference>
<dbReference type="OrthoDB" id="4735278at2759"/>
<protein>
    <recommendedName>
        <fullName evidence="3">G-patch domain-containing protein</fullName>
    </recommendedName>
</protein>
<dbReference type="PANTHER" id="PTHR20923:SF1">
    <property type="entry name" value="G PATCH DOMAIN AND ANKYRIN REPEAT-CONTAINING PROTEIN 1"/>
    <property type="match status" value="1"/>
</dbReference>
<dbReference type="InterPro" id="IPR036770">
    <property type="entry name" value="Ankyrin_rpt-contain_sf"/>
</dbReference>
<dbReference type="InterPro" id="IPR039146">
    <property type="entry name" value="GPANK1"/>
</dbReference>
<dbReference type="InterPro" id="IPR000467">
    <property type="entry name" value="G_patch_dom"/>
</dbReference>
<dbReference type="PROSITE" id="PS50297">
    <property type="entry name" value="ANK_REP_REGION"/>
    <property type="match status" value="1"/>
</dbReference>
<evidence type="ECO:0000256" key="2">
    <source>
        <dbReference type="SAM" id="MobiDB-lite"/>
    </source>
</evidence>
<dbReference type="SUPFAM" id="SSF48403">
    <property type="entry name" value="Ankyrin repeat"/>
    <property type="match status" value="1"/>
</dbReference>
<dbReference type="Pfam" id="PF01585">
    <property type="entry name" value="G-patch"/>
    <property type="match status" value="1"/>
</dbReference>
<feature type="domain" description="G-patch" evidence="3">
    <location>
        <begin position="249"/>
        <end position="295"/>
    </location>
</feature>
<reference evidence="4 5" key="1">
    <citation type="submission" date="2020-06" db="EMBL/GenBank/DDBJ databases">
        <authorList>
            <person name="Li R."/>
            <person name="Bekaert M."/>
        </authorList>
    </citation>
    <scope>NUCLEOTIDE SEQUENCE [LARGE SCALE GENOMIC DNA]</scope>
    <source>
        <strain evidence="5">wild</strain>
    </source>
</reference>
<keyword evidence="5" id="KW-1185">Reference proteome</keyword>
<dbReference type="PANTHER" id="PTHR20923">
    <property type="entry name" value="BAT4 PROTEIN-RELATED"/>
    <property type="match status" value="1"/>
</dbReference>
<gene>
    <name evidence="4" type="ORF">MCOR_42887</name>
</gene>
<evidence type="ECO:0000313" key="4">
    <source>
        <dbReference type="EMBL" id="CAC5409629.1"/>
    </source>
</evidence>
<sequence length="351" mass="40472">MEENSVVRKYISNFRCKQRRFKVETCILYCRTNLKINIIHLTWLKLKNGMDERGIFQVNKFCLGISDGKQTCREKVCAENRKKDNKCSKKQAKRSDISQIDIHRYLRYAQEGNLRQLKVLISKGVPVDSRDQYGWSALMCAAHSGQLKVLKYLLSAGLKTNIVDRHNKNASDIARLAGFTNISKFIDTWKPGSTLVNFQVENHQDSESFYCDVCKQKFAESSVKNHESSMVHIFNSKKKAKDDPFLIPSSNKGYKIMLKSGWDGREGLGSEGQGQRYPVKTILRKDRKCLGSGKGEKPKVTHYNAYDKMAITKNPERKLSKRGLIKKEQKGKVKRQKQWERNLRTSMSLDF</sequence>
<proteinExistence type="predicted"/>
<dbReference type="GO" id="GO:0003676">
    <property type="term" value="F:nucleic acid binding"/>
    <property type="evidence" value="ECO:0007669"/>
    <property type="project" value="InterPro"/>
</dbReference>
<evidence type="ECO:0000256" key="1">
    <source>
        <dbReference type="PROSITE-ProRule" id="PRU00023"/>
    </source>
</evidence>
<dbReference type="Pfam" id="PF13637">
    <property type="entry name" value="Ank_4"/>
    <property type="match status" value="1"/>
</dbReference>
<feature type="repeat" description="ANK" evidence="1">
    <location>
        <begin position="133"/>
        <end position="165"/>
    </location>
</feature>
<dbReference type="Proteomes" id="UP000507470">
    <property type="component" value="Unassembled WGS sequence"/>
</dbReference>
<keyword evidence="1" id="KW-0040">ANK repeat</keyword>
<dbReference type="SMART" id="SM00248">
    <property type="entry name" value="ANK"/>
    <property type="match status" value="2"/>
</dbReference>
<dbReference type="InterPro" id="IPR002110">
    <property type="entry name" value="Ankyrin_rpt"/>
</dbReference>
<feature type="compositionally biased region" description="Basic and acidic residues" evidence="2">
    <location>
        <begin position="325"/>
        <end position="343"/>
    </location>
</feature>
<dbReference type="EMBL" id="CACVKT020007645">
    <property type="protein sequence ID" value="CAC5409629.1"/>
    <property type="molecule type" value="Genomic_DNA"/>
</dbReference>
<dbReference type="PROSITE" id="PS50088">
    <property type="entry name" value="ANK_REPEAT"/>
    <property type="match status" value="1"/>
</dbReference>
<organism evidence="4 5">
    <name type="scientific">Mytilus coruscus</name>
    <name type="common">Sea mussel</name>
    <dbReference type="NCBI Taxonomy" id="42192"/>
    <lineage>
        <taxon>Eukaryota</taxon>
        <taxon>Metazoa</taxon>
        <taxon>Spiralia</taxon>
        <taxon>Lophotrochozoa</taxon>
        <taxon>Mollusca</taxon>
        <taxon>Bivalvia</taxon>
        <taxon>Autobranchia</taxon>
        <taxon>Pteriomorphia</taxon>
        <taxon>Mytilida</taxon>
        <taxon>Mytiloidea</taxon>
        <taxon>Mytilidae</taxon>
        <taxon>Mytilinae</taxon>
        <taxon>Mytilus</taxon>
    </lineage>
</organism>
<dbReference type="Gene3D" id="1.25.40.20">
    <property type="entry name" value="Ankyrin repeat-containing domain"/>
    <property type="match status" value="1"/>
</dbReference>
<dbReference type="AlphaFoldDB" id="A0A6J8DNG7"/>
<dbReference type="PROSITE" id="PS50174">
    <property type="entry name" value="G_PATCH"/>
    <property type="match status" value="1"/>
</dbReference>